<feature type="transmembrane region" description="Helical" evidence="2">
    <location>
        <begin position="177"/>
        <end position="198"/>
    </location>
</feature>
<keyword evidence="2" id="KW-0812">Transmembrane</keyword>
<dbReference type="OrthoDB" id="6429854at2759"/>
<dbReference type="EMBL" id="BMAW01103592">
    <property type="protein sequence ID" value="GFT09886.1"/>
    <property type="molecule type" value="Genomic_DNA"/>
</dbReference>
<dbReference type="Proteomes" id="UP000887013">
    <property type="component" value="Unassembled WGS sequence"/>
</dbReference>
<feature type="region of interest" description="Disordered" evidence="1">
    <location>
        <begin position="431"/>
        <end position="458"/>
    </location>
</feature>
<name>A0A8X6NE63_NEPPI</name>
<evidence type="ECO:0008006" key="5">
    <source>
        <dbReference type="Google" id="ProtNLM"/>
    </source>
</evidence>
<dbReference type="AlphaFoldDB" id="A0A8X6NE63"/>
<sequence>MADMTTANSLSSMRFLSRSTQLCLCVIFVLSSLSFAANVTLTLEEENLTSNDSGPSLKFSKAIIKALRWKFGRDSFMAPCSIEEDCDIGIRLICKSGRCVCKPGDLFIEWPKYGCFTKVHMFGQCEVSGQCVAMNSNTYCNPDNGRCTCSPNYFYNGRECSIRYDGTNLKAQEVYKAAVVAAACFIVAIVGIFVACIVRRSFCRRDHHLQQSGANRDNDIFSISDEIAALRAVDKPPSYEEVLQIERTFYGIPPPEYAPTPRIINSLSAFEPRSNCTNVLQLPYSSSYLPPNANQSSGISSSSREYLKDAYQENEGAIGNLDSPSALEVAAATNFLAAAEVLSPPSESGEDIQITMPASESISIHPSQHVHSQYISSTPPPPRLNRLNFHSTSTGSSSSLPGSPNLSSIRVLNLPNSFRKELLIQKNSLPSELPSTSHISTETLSQVTPSDIPSNFSEPQSRAVAASCDTAENSHCKLAYDNLGFVSE</sequence>
<accession>A0A8X6NE63</accession>
<keyword evidence="2" id="KW-0472">Membrane</keyword>
<feature type="region of interest" description="Disordered" evidence="1">
    <location>
        <begin position="365"/>
        <end position="406"/>
    </location>
</feature>
<keyword evidence="2" id="KW-1133">Transmembrane helix</keyword>
<comment type="caution">
    <text evidence="3">The sequence shown here is derived from an EMBL/GenBank/DDBJ whole genome shotgun (WGS) entry which is preliminary data.</text>
</comment>
<gene>
    <name evidence="3" type="primary">NCL1_21405</name>
    <name evidence="3" type="ORF">NPIL_432731</name>
</gene>
<evidence type="ECO:0000313" key="4">
    <source>
        <dbReference type="Proteomes" id="UP000887013"/>
    </source>
</evidence>
<organism evidence="3 4">
    <name type="scientific">Nephila pilipes</name>
    <name type="common">Giant wood spider</name>
    <name type="synonym">Nephila maculata</name>
    <dbReference type="NCBI Taxonomy" id="299642"/>
    <lineage>
        <taxon>Eukaryota</taxon>
        <taxon>Metazoa</taxon>
        <taxon>Ecdysozoa</taxon>
        <taxon>Arthropoda</taxon>
        <taxon>Chelicerata</taxon>
        <taxon>Arachnida</taxon>
        <taxon>Araneae</taxon>
        <taxon>Araneomorphae</taxon>
        <taxon>Entelegynae</taxon>
        <taxon>Araneoidea</taxon>
        <taxon>Nephilidae</taxon>
        <taxon>Nephila</taxon>
    </lineage>
</organism>
<evidence type="ECO:0000256" key="1">
    <source>
        <dbReference type="SAM" id="MobiDB-lite"/>
    </source>
</evidence>
<evidence type="ECO:0000313" key="3">
    <source>
        <dbReference type="EMBL" id="GFT09886.1"/>
    </source>
</evidence>
<feature type="compositionally biased region" description="Low complexity" evidence="1">
    <location>
        <begin position="391"/>
        <end position="406"/>
    </location>
</feature>
<evidence type="ECO:0000256" key="2">
    <source>
        <dbReference type="SAM" id="Phobius"/>
    </source>
</evidence>
<protein>
    <recommendedName>
        <fullName evidence="5">EB domain-containing protein</fullName>
    </recommendedName>
</protein>
<keyword evidence="4" id="KW-1185">Reference proteome</keyword>
<reference evidence="3" key="1">
    <citation type="submission" date="2020-08" db="EMBL/GenBank/DDBJ databases">
        <title>Multicomponent nature underlies the extraordinary mechanical properties of spider dragline silk.</title>
        <authorList>
            <person name="Kono N."/>
            <person name="Nakamura H."/>
            <person name="Mori M."/>
            <person name="Yoshida Y."/>
            <person name="Ohtoshi R."/>
            <person name="Malay A.D."/>
            <person name="Moran D.A.P."/>
            <person name="Tomita M."/>
            <person name="Numata K."/>
            <person name="Arakawa K."/>
        </authorList>
    </citation>
    <scope>NUCLEOTIDE SEQUENCE</scope>
</reference>
<proteinExistence type="predicted"/>
<feature type="compositionally biased region" description="Polar residues" evidence="1">
    <location>
        <begin position="365"/>
        <end position="377"/>
    </location>
</feature>